<feature type="compositionally biased region" description="Low complexity" evidence="1">
    <location>
        <begin position="398"/>
        <end position="414"/>
    </location>
</feature>
<sequence length="504" mass="50938">MSTEGATPGSTPEKPRRKHSPLAVASVAAAVLLAGGGGAYWASTATDGGGADRSGGSGDSSSPPPLALDGYGQPGGGPQQGIAVGEPDPHGVHYRAAGKLPDGPHSAPVYLPGREVTRDEVTALATALKVQGTPRLTNGVWTVGGTPDASGPTLQVHQQAPGDWSFTRYGTPGGTHCEHPPGAGPQQEGKDVPPVTCPSFRDGAAPSPDPAATGPVPEDKAKSAAAPVLKALGQDGAKVDAQRTFGAIRTVSADPVLNSLPSYGWRTTLQVGSDGQVTQGSGQLELPEKGAGYPVVSAQQALDALNKGAGTGRPGPGGCRTMTPLPKGADADGTPPCPGTPSKAEPATVRGAEFGLSAQSVAGRPALVPSWLFSVQLPGGGGATVTVAQPAVDPKFVAAPSPSRTPAPTGTPRTRSMRVDSYSTAGDDGKKLVLHFWGGVCNTYAVTDKESGSTVSVKVTGTEKNPGRPCVMMLKQWDLPVTLDKPLDDRKVVDETTGGTLRQA</sequence>
<comment type="caution">
    <text evidence="3">The sequence shown here is derived from an EMBL/GenBank/DDBJ whole genome shotgun (WGS) entry which is preliminary data.</text>
</comment>
<accession>A0A7Y7E8U5</accession>
<feature type="region of interest" description="Disordered" evidence="1">
    <location>
        <begin position="1"/>
        <end position="22"/>
    </location>
</feature>
<evidence type="ECO:0008006" key="5">
    <source>
        <dbReference type="Google" id="ProtNLM"/>
    </source>
</evidence>
<feature type="region of interest" description="Disordered" evidence="1">
    <location>
        <begin position="168"/>
        <end position="222"/>
    </location>
</feature>
<keyword evidence="2" id="KW-0472">Membrane</keyword>
<dbReference type="AlphaFoldDB" id="A0A7Y7E8U5"/>
<proteinExistence type="predicted"/>
<evidence type="ECO:0000313" key="4">
    <source>
        <dbReference type="Proteomes" id="UP000587462"/>
    </source>
</evidence>
<feature type="region of interest" description="Disordered" evidence="1">
    <location>
        <begin position="327"/>
        <end position="346"/>
    </location>
</feature>
<organism evidence="3 4">
    <name type="scientific">Streptomyces morookaense</name>
    <name type="common">Streptoverticillium morookaense</name>
    <dbReference type="NCBI Taxonomy" id="1970"/>
    <lineage>
        <taxon>Bacteria</taxon>
        <taxon>Bacillati</taxon>
        <taxon>Actinomycetota</taxon>
        <taxon>Actinomycetes</taxon>
        <taxon>Kitasatosporales</taxon>
        <taxon>Streptomycetaceae</taxon>
        <taxon>Streptomyces</taxon>
    </lineage>
</organism>
<dbReference type="EMBL" id="JABBXF010000041">
    <property type="protein sequence ID" value="NVK79667.1"/>
    <property type="molecule type" value="Genomic_DNA"/>
</dbReference>
<evidence type="ECO:0000313" key="3">
    <source>
        <dbReference type="EMBL" id="NVK79667.1"/>
    </source>
</evidence>
<feature type="region of interest" description="Disordered" evidence="1">
    <location>
        <begin position="41"/>
        <end position="91"/>
    </location>
</feature>
<protein>
    <recommendedName>
        <fullName evidence="5">Large membrane protein</fullName>
    </recommendedName>
</protein>
<keyword evidence="2" id="KW-0812">Transmembrane</keyword>
<gene>
    <name evidence="3" type="ORF">HG542_18630</name>
</gene>
<feature type="transmembrane region" description="Helical" evidence="2">
    <location>
        <begin position="21"/>
        <end position="42"/>
    </location>
</feature>
<feature type="compositionally biased region" description="Polar residues" evidence="1">
    <location>
        <begin position="1"/>
        <end position="10"/>
    </location>
</feature>
<feature type="region of interest" description="Disordered" evidence="1">
    <location>
        <begin position="396"/>
        <end position="424"/>
    </location>
</feature>
<name>A0A7Y7E8U5_STRMO</name>
<evidence type="ECO:0000256" key="1">
    <source>
        <dbReference type="SAM" id="MobiDB-lite"/>
    </source>
</evidence>
<keyword evidence="2" id="KW-1133">Transmembrane helix</keyword>
<evidence type="ECO:0000256" key="2">
    <source>
        <dbReference type="SAM" id="Phobius"/>
    </source>
</evidence>
<keyword evidence="4" id="KW-1185">Reference proteome</keyword>
<feature type="compositionally biased region" description="Gly residues" evidence="1">
    <location>
        <begin position="47"/>
        <end position="58"/>
    </location>
</feature>
<dbReference type="RefSeq" id="WP_171082880.1">
    <property type="nucleotide sequence ID" value="NZ_BNBU01000005.1"/>
</dbReference>
<dbReference type="Proteomes" id="UP000587462">
    <property type="component" value="Unassembled WGS sequence"/>
</dbReference>
<reference evidence="3 4" key="1">
    <citation type="submission" date="2020-04" db="EMBL/GenBank/DDBJ databases">
        <title>Draft Genome Sequence of Streptomyces morookaense DSM 40503, an 8-azaguanine-producing strain.</title>
        <authorList>
            <person name="Qi J."/>
            <person name="Gao J.-M."/>
        </authorList>
    </citation>
    <scope>NUCLEOTIDE SEQUENCE [LARGE SCALE GENOMIC DNA]</scope>
    <source>
        <strain evidence="3 4">DSM 40503</strain>
    </source>
</reference>